<evidence type="ECO:0000256" key="4">
    <source>
        <dbReference type="ARBA" id="ARBA00023002"/>
    </source>
</evidence>
<sequence length="941" mass="102263">MENISVRLVVNGKEVIAQVPPQMLLLTFLRERLRLTGTKNGCSQGHCGVCMIIIDGEAKRSCLIKMSQADGKRVETIEGLAPPGELHPLQTAFIRQGAIQCGFCTPGMIMSAKALLDENPSPSVEEIKSALARNLCRCTGYVSIIRAVQKASEMMRQGIKSVSPPSLLERSYQVVGQSVARKDAVLKAKGDTKYADDLFVEGMVYAKALRSEYPHAEILGIDTREAEATPGVIAVLTAKDVPGHNGFGLIFPHQPVLARDKVRYVGDAVALVVAETQDIAEEALRKIRVDYRELRGVFTPQEALLPDAPKIHDEGNILKHHKIRRGDIDKGFAEADVIIEGRYYTPFIEHAYLEPEASLAIPEKDGCLTVYSASQGVFTDRDQISAILNLPKEKVRVIHLPTGGAFGGKEEPVVQVLSALAAYHTKRPVKVVFSRKESIRVHPKRHAQYLHYRTGAAREGRIVAVEVEILGDTGAYASLGAEVLFRSACFSCGPYRIPNVKVDAYAVYTNNVPCGAMRGFGNPQPAFAAESQMDRVAEQLGLDPLEIREINALEEGDTTITGHILESSVGIKESLAAVKKAVARTEQEMQERRKRGSKIGVGVACAYKNVGLGGVIKDAAGAIVELKEDGTIKLSVGTAEMGQGTYSAMAQIAAQTLGINYDKIEVFGGDTSSEILDSGVTTASRQTFVSGNAVLAASQKLKETILSFASQEFNIDPQRISIRGDRIVDKGDGRNLIGLAELAALARKKGQILRADHYYLAPRTYPLPERADWDPSVSPETYRIHFSYCFGTQAAIVEVDEETGEVKVLKVIAAHDVGKAIHPRNVKGQMEGGVVMGLGYALREEFRLEEGRIITDTLSKCHIPTIRETPEIEAIIVEDSHPQGPYGAKGMGEVPMSPTAPAIINAIHDALGIRITELPATREKILQALEEKGRFKKPSSS</sequence>
<feature type="domain" description="2Fe-2S ferredoxin-type" evidence="7">
    <location>
        <begin position="4"/>
        <end position="80"/>
    </location>
</feature>
<evidence type="ECO:0000259" key="7">
    <source>
        <dbReference type="PROSITE" id="PS51085"/>
    </source>
</evidence>
<dbReference type="SUPFAM" id="SSF54665">
    <property type="entry name" value="CO dehydrogenase molybdoprotein N-domain-like"/>
    <property type="match status" value="1"/>
</dbReference>
<keyword evidence="5" id="KW-0408">Iron</keyword>
<dbReference type="InterPro" id="IPR008274">
    <property type="entry name" value="AldOxase/xan_DH_MoCoBD1"/>
</dbReference>
<dbReference type="InterPro" id="IPR046867">
    <property type="entry name" value="AldOxase/xan_DH_MoCoBD2"/>
</dbReference>
<gene>
    <name evidence="8" type="ORF">HKBW3S43_00248</name>
</gene>
<dbReference type="InterPro" id="IPR002888">
    <property type="entry name" value="2Fe-2S-bd"/>
</dbReference>
<proteinExistence type="inferred from homology"/>
<dbReference type="SMART" id="SM01008">
    <property type="entry name" value="Ald_Xan_dh_C"/>
    <property type="match status" value="1"/>
</dbReference>
<dbReference type="PANTHER" id="PTHR11908">
    <property type="entry name" value="XANTHINE DEHYDROGENASE"/>
    <property type="match status" value="1"/>
</dbReference>
<accession>A0A6V8PP74</accession>
<organism evidence="8 9">
    <name type="scientific">Candidatus Hakubella thermalkaliphila</name>
    <dbReference type="NCBI Taxonomy" id="2754717"/>
    <lineage>
        <taxon>Bacteria</taxon>
        <taxon>Bacillati</taxon>
        <taxon>Actinomycetota</taxon>
        <taxon>Actinomycetota incertae sedis</taxon>
        <taxon>Candidatus Hakubellales</taxon>
        <taxon>Candidatus Hakubellaceae</taxon>
        <taxon>Candidatus Hakubella</taxon>
    </lineage>
</organism>
<dbReference type="GO" id="GO:0005506">
    <property type="term" value="F:iron ion binding"/>
    <property type="evidence" value="ECO:0007669"/>
    <property type="project" value="InterPro"/>
</dbReference>
<evidence type="ECO:0000256" key="5">
    <source>
        <dbReference type="ARBA" id="ARBA00023004"/>
    </source>
</evidence>
<dbReference type="CDD" id="cd00207">
    <property type="entry name" value="fer2"/>
    <property type="match status" value="1"/>
</dbReference>
<dbReference type="Pfam" id="PF20256">
    <property type="entry name" value="MoCoBD_2"/>
    <property type="match status" value="1"/>
</dbReference>
<protein>
    <recommendedName>
        <fullName evidence="7">2Fe-2S ferredoxin-type domain-containing protein</fullName>
    </recommendedName>
</protein>
<name>A0A6V8PP74_9ACTN</name>
<comment type="caution">
    <text evidence="8">The sequence shown here is derived from an EMBL/GenBank/DDBJ whole genome shotgun (WGS) entry which is preliminary data.</text>
</comment>
<evidence type="ECO:0000256" key="1">
    <source>
        <dbReference type="ARBA" id="ARBA00006849"/>
    </source>
</evidence>
<dbReference type="Pfam" id="PF02738">
    <property type="entry name" value="MoCoBD_1"/>
    <property type="match status" value="1"/>
</dbReference>
<dbReference type="Gene3D" id="3.30.365.10">
    <property type="entry name" value="Aldehyde oxidase/xanthine dehydrogenase, molybdopterin binding domain"/>
    <property type="match status" value="4"/>
</dbReference>
<evidence type="ECO:0000256" key="2">
    <source>
        <dbReference type="ARBA" id="ARBA00022714"/>
    </source>
</evidence>
<evidence type="ECO:0000313" key="9">
    <source>
        <dbReference type="Proteomes" id="UP000576480"/>
    </source>
</evidence>
<keyword evidence="6" id="KW-0411">Iron-sulfur</keyword>
<dbReference type="GO" id="GO:0016491">
    <property type="term" value="F:oxidoreductase activity"/>
    <property type="evidence" value="ECO:0007669"/>
    <property type="project" value="UniProtKB-KW"/>
</dbReference>
<dbReference type="InterPro" id="IPR037165">
    <property type="entry name" value="AldOxase/xan_DH_Mopterin-bd_sf"/>
</dbReference>
<reference evidence="8 9" key="1">
    <citation type="journal article" date="2020" name="Front. Microbiol.">
        <title>Single-cell genomics of novel Actinobacteria with the Wood-Ljungdahl pathway discovered in a serpentinizing system.</title>
        <authorList>
            <person name="Merino N."/>
            <person name="Kawai M."/>
            <person name="Boyd E.S."/>
            <person name="Colman D.R."/>
            <person name="McGlynn S.E."/>
            <person name="Nealson K.H."/>
            <person name="Kurokawa K."/>
            <person name="Hongoh Y."/>
        </authorList>
    </citation>
    <scope>NUCLEOTIDE SEQUENCE [LARGE SCALE GENOMIC DNA]</scope>
    <source>
        <strain evidence="8 9">S43</strain>
    </source>
</reference>
<dbReference type="Gene3D" id="1.10.150.120">
    <property type="entry name" value="[2Fe-2S]-binding domain"/>
    <property type="match status" value="1"/>
</dbReference>
<dbReference type="Gene3D" id="3.90.1170.50">
    <property type="entry name" value="Aldehyde oxidase/xanthine dehydrogenase, a/b hammerhead"/>
    <property type="match status" value="1"/>
</dbReference>
<dbReference type="InterPro" id="IPR001041">
    <property type="entry name" value="2Fe-2S_ferredoxin-type"/>
</dbReference>
<dbReference type="Proteomes" id="UP000576480">
    <property type="component" value="Unassembled WGS sequence"/>
</dbReference>
<dbReference type="PROSITE" id="PS51085">
    <property type="entry name" value="2FE2S_FER_2"/>
    <property type="match status" value="1"/>
</dbReference>
<dbReference type="EMBL" id="BLSB01000007">
    <property type="protein sequence ID" value="GFP34455.1"/>
    <property type="molecule type" value="Genomic_DNA"/>
</dbReference>
<evidence type="ECO:0000313" key="8">
    <source>
        <dbReference type="EMBL" id="GFP34455.1"/>
    </source>
</evidence>
<dbReference type="InterPro" id="IPR036010">
    <property type="entry name" value="2Fe-2S_ferredoxin-like_sf"/>
</dbReference>
<keyword evidence="2" id="KW-0001">2Fe-2S</keyword>
<dbReference type="SUPFAM" id="SSF56003">
    <property type="entry name" value="Molybdenum cofactor-binding domain"/>
    <property type="match status" value="1"/>
</dbReference>
<dbReference type="GO" id="GO:0051537">
    <property type="term" value="F:2 iron, 2 sulfur cluster binding"/>
    <property type="evidence" value="ECO:0007669"/>
    <property type="project" value="UniProtKB-KW"/>
</dbReference>
<dbReference type="Pfam" id="PF01799">
    <property type="entry name" value="Fer2_2"/>
    <property type="match status" value="1"/>
</dbReference>
<dbReference type="FunFam" id="1.10.150.120:FF:000003">
    <property type="entry name" value="Carbon monoxide dehydrogenase, small subunit"/>
    <property type="match status" value="1"/>
</dbReference>
<dbReference type="InterPro" id="IPR036856">
    <property type="entry name" value="Ald_Oxase/Xan_DH_a/b_sf"/>
</dbReference>
<keyword evidence="4" id="KW-0560">Oxidoreductase</keyword>
<dbReference type="PROSITE" id="PS00197">
    <property type="entry name" value="2FE2S_FER_1"/>
    <property type="match status" value="1"/>
</dbReference>
<dbReference type="RefSeq" id="WP_176229227.1">
    <property type="nucleotide sequence ID" value="NZ_BLSB01000007.1"/>
</dbReference>
<dbReference type="SUPFAM" id="SSF47741">
    <property type="entry name" value="CO dehydrogenase ISP C-domain like"/>
    <property type="match status" value="1"/>
</dbReference>
<dbReference type="InterPro" id="IPR000674">
    <property type="entry name" value="Ald_Oxase/Xan_DH_a/b"/>
</dbReference>
<evidence type="ECO:0000256" key="6">
    <source>
        <dbReference type="ARBA" id="ARBA00023014"/>
    </source>
</evidence>
<dbReference type="AlphaFoldDB" id="A0A6V8PP74"/>
<keyword evidence="3" id="KW-0479">Metal-binding</keyword>
<dbReference type="InterPro" id="IPR036884">
    <property type="entry name" value="2Fe-2S-bd_dom_sf"/>
</dbReference>
<dbReference type="Pfam" id="PF01315">
    <property type="entry name" value="Ald_Xan_dh_C"/>
    <property type="match status" value="1"/>
</dbReference>
<dbReference type="Gene3D" id="3.10.20.30">
    <property type="match status" value="1"/>
</dbReference>
<comment type="similarity">
    <text evidence="1">Belongs to the xanthine dehydrogenase family.</text>
</comment>
<dbReference type="Pfam" id="PF00111">
    <property type="entry name" value="Fer2"/>
    <property type="match status" value="1"/>
</dbReference>
<evidence type="ECO:0000256" key="3">
    <source>
        <dbReference type="ARBA" id="ARBA00022723"/>
    </source>
</evidence>
<dbReference type="InterPro" id="IPR012675">
    <property type="entry name" value="Beta-grasp_dom_sf"/>
</dbReference>
<dbReference type="PANTHER" id="PTHR11908:SF157">
    <property type="entry name" value="XANTHINE DEHYDROGENASE SUBUNIT D-RELATED"/>
    <property type="match status" value="1"/>
</dbReference>
<dbReference type="InterPro" id="IPR006058">
    <property type="entry name" value="2Fe2S_fd_BS"/>
</dbReference>
<dbReference type="SUPFAM" id="SSF54292">
    <property type="entry name" value="2Fe-2S ferredoxin-like"/>
    <property type="match status" value="1"/>
</dbReference>
<dbReference type="InterPro" id="IPR016208">
    <property type="entry name" value="Ald_Oxase/xanthine_DH-like"/>
</dbReference>